<sequence>MRRAVSRRCHFSAICTSPGEPRVADDVATSAFSSVELKLSTLYRNYLQLTECDSALKNESRNFETAFGSLHRGHQLNALYADRVSGEFVPLFIDMNQRTTAADRTPAECTTPFAMATGAEQQAVAGLRTCLFNFAISDIMRKAVDQCSENIVLASRRGDIRCPGADRCDQPSATYREF</sequence>
<name>A0ABR1EJG0_NECAM</name>
<dbReference type="Proteomes" id="UP001303046">
    <property type="component" value="Unassembled WGS sequence"/>
</dbReference>
<keyword evidence="2" id="KW-1185">Reference proteome</keyword>
<comment type="caution">
    <text evidence="1">The sequence shown here is derived from an EMBL/GenBank/DDBJ whole genome shotgun (WGS) entry which is preliminary data.</text>
</comment>
<proteinExistence type="predicted"/>
<organism evidence="1 2">
    <name type="scientific">Necator americanus</name>
    <name type="common">Human hookworm</name>
    <dbReference type="NCBI Taxonomy" id="51031"/>
    <lineage>
        <taxon>Eukaryota</taxon>
        <taxon>Metazoa</taxon>
        <taxon>Ecdysozoa</taxon>
        <taxon>Nematoda</taxon>
        <taxon>Chromadorea</taxon>
        <taxon>Rhabditida</taxon>
        <taxon>Rhabditina</taxon>
        <taxon>Rhabditomorpha</taxon>
        <taxon>Strongyloidea</taxon>
        <taxon>Ancylostomatidae</taxon>
        <taxon>Bunostominae</taxon>
        <taxon>Necator</taxon>
    </lineage>
</organism>
<protein>
    <submittedName>
        <fullName evidence="1">Uncharacterized protein</fullName>
    </submittedName>
</protein>
<accession>A0ABR1EJG0</accession>
<dbReference type="EMBL" id="JAVFWL010000006">
    <property type="protein sequence ID" value="KAK6762814.1"/>
    <property type="molecule type" value="Genomic_DNA"/>
</dbReference>
<evidence type="ECO:0000313" key="1">
    <source>
        <dbReference type="EMBL" id="KAK6762814.1"/>
    </source>
</evidence>
<evidence type="ECO:0000313" key="2">
    <source>
        <dbReference type="Proteomes" id="UP001303046"/>
    </source>
</evidence>
<reference evidence="1 2" key="1">
    <citation type="submission" date="2023-08" db="EMBL/GenBank/DDBJ databases">
        <title>A Necator americanus chromosomal reference genome.</title>
        <authorList>
            <person name="Ilik V."/>
            <person name="Petrzelkova K.J."/>
            <person name="Pardy F."/>
            <person name="Fuh T."/>
            <person name="Niatou-Singa F.S."/>
            <person name="Gouil Q."/>
            <person name="Baker L."/>
            <person name="Ritchie M.E."/>
            <person name="Jex A.R."/>
            <person name="Gazzola D."/>
            <person name="Li H."/>
            <person name="Toshio Fujiwara R."/>
            <person name="Zhan B."/>
            <person name="Aroian R.V."/>
            <person name="Pafco B."/>
            <person name="Schwarz E.M."/>
        </authorList>
    </citation>
    <scope>NUCLEOTIDE SEQUENCE [LARGE SCALE GENOMIC DNA]</scope>
    <source>
        <strain evidence="1 2">Aroian</strain>
        <tissue evidence="1">Whole animal</tissue>
    </source>
</reference>
<gene>
    <name evidence="1" type="primary">Necator_chrX.g23663</name>
    <name evidence="1" type="ORF">RB195_023499</name>
</gene>